<dbReference type="EMBL" id="GGEC01040415">
    <property type="protein sequence ID" value="MBX20899.1"/>
    <property type="molecule type" value="Transcribed_RNA"/>
</dbReference>
<keyword evidence="1" id="KW-0808">Transferase</keyword>
<protein>
    <submittedName>
        <fullName evidence="1">Glycosyl transferase family 2 family protein</fullName>
    </submittedName>
</protein>
<evidence type="ECO:0000313" key="1">
    <source>
        <dbReference type="EMBL" id="MBX20899.1"/>
    </source>
</evidence>
<dbReference type="AlphaFoldDB" id="A0A2P2LSD9"/>
<accession>A0A2P2LSD9</accession>
<proteinExistence type="predicted"/>
<sequence length="91" mass="10774">MATRFQNLSEKSEIPHFSDLEAAVLTPNFSLYLQESKCFIFPYSSVGRFRVLHQLFKSHTVSYVLVVQYWMQSKKICKIMFAMLCWTFVYS</sequence>
<name>A0A2P2LSD9_RHIMU</name>
<organism evidence="1">
    <name type="scientific">Rhizophora mucronata</name>
    <name type="common">Asiatic mangrove</name>
    <dbReference type="NCBI Taxonomy" id="61149"/>
    <lineage>
        <taxon>Eukaryota</taxon>
        <taxon>Viridiplantae</taxon>
        <taxon>Streptophyta</taxon>
        <taxon>Embryophyta</taxon>
        <taxon>Tracheophyta</taxon>
        <taxon>Spermatophyta</taxon>
        <taxon>Magnoliopsida</taxon>
        <taxon>eudicotyledons</taxon>
        <taxon>Gunneridae</taxon>
        <taxon>Pentapetalae</taxon>
        <taxon>rosids</taxon>
        <taxon>fabids</taxon>
        <taxon>Malpighiales</taxon>
        <taxon>Rhizophoraceae</taxon>
        <taxon>Rhizophora</taxon>
    </lineage>
</organism>
<dbReference type="GO" id="GO:0016740">
    <property type="term" value="F:transferase activity"/>
    <property type="evidence" value="ECO:0007669"/>
    <property type="project" value="UniProtKB-KW"/>
</dbReference>
<reference evidence="1" key="1">
    <citation type="submission" date="2018-02" db="EMBL/GenBank/DDBJ databases">
        <title>Rhizophora mucronata_Transcriptome.</title>
        <authorList>
            <person name="Meera S.P."/>
            <person name="Sreeshan A."/>
            <person name="Augustine A."/>
        </authorList>
    </citation>
    <scope>NUCLEOTIDE SEQUENCE</scope>
    <source>
        <tissue evidence="1">Leaf</tissue>
    </source>
</reference>